<dbReference type="EMBL" id="CP041690">
    <property type="protein sequence ID" value="QEE22666.1"/>
    <property type="molecule type" value="Genomic_DNA"/>
</dbReference>
<accession>A0A5B9DU40</accession>
<evidence type="ECO:0000256" key="3">
    <source>
        <dbReference type="ARBA" id="ARBA00023002"/>
    </source>
</evidence>
<organism evidence="8 9">
    <name type="scientific">Paradevosia tibetensis</name>
    <dbReference type="NCBI Taxonomy" id="1447062"/>
    <lineage>
        <taxon>Bacteria</taxon>
        <taxon>Pseudomonadati</taxon>
        <taxon>Pseudomonadota</taxon>
        <taxon>Alphaproteobacteria</taxon>
        <taxon>Hyphomicrobiales</taxon>
        <taxon>Devosiaceae</taxon>
        <taxon>Paradevosia</taxon>
    </lineage>
</organism>
<dbReference type="SUPFAM" id="SSF50022">
    <property type="entry name" value="ISP domain"/>
    <property type="match status" value="1"/>
</dbReference>
<proteinExistence type="predicted"/>
<keyword evidence="6" id="KW-0534">Nitrate assimilation</keyword>
<keyword evidence="1" id="KW-0001">2Fe-2S</keyword>
<dbReference type="PROSITE" id="PS51296">
    <property type="entry name" value="RIESKE"/>
    <property type="match status" value="1"/>
</dbReference>
<keyword evidence="5" id="KW-0411">Iron-sulfur</keyword>
<dbReference type="InterPro" id="IPR036922">
    <property type="entry name" value="Rieske_2Fe-2S_sf"/>
</dbReference>
<dbReference type="CDD" id="cd03530">
    <property type="entry name" value="Rieske_NirD_small_Bacillus"/>
    <property type="match status" value="1"/>
</dbReference>
<keyword evidence="4" id="KW-0408">Iron</keyword>
<dbReference type="PANTHER" id="PTHR21496:SF23">
    <property type="entry name" value="3-PHENYLPROPIONATE_CINNAMIC ACID DIOXYGENASE FERREDOXIN SUBUNIT"/>
    <property type="match status" value="1"/>
</dbReference>
<protein>
    <submittedName>
        <fullName evidence="8">Nitrite reductase small subunit NirD</fullName>
    </submittedName>
</protein>
<evidence type="ECO:0000256" key="6">
    <source>
        <dbReference type="ARBA" id="ARBA00023063"/>
    </source>
</evidence>
<keyword evidence="2" id="KW-0479">Metal-binding</keyword>
<name>A0A5B9DU40_9HYPH</name>
<dbReference type="OrthoDB" id="9794175at2"/>
<dbReference type="GO" id="GO:0046872">
    <property type="term" value="F:metal ion binding"/>
    <property type="evidence" value="ECO:0007669"/>
    <property type="project" value="UniProtKB-KW"/>
</dbReference>
<evidence type="ECO:0000313" key="9">
    <source>
        <dbReference type="Proteomes" id="UP000321062"/>
    </source>
</evidence>
<dbReference type="Proteomes" id="UP000321062">
    <property type="component" value="Chromosome"/>
</dbReference>
<dbReference type="InterPro" id="IPR012748">
    <property type="entry name" value="Rieske-like_NirD"/>
</dbReference>
<dbReference type="NCBIfam" id="TIGR02378">
    <property type="entry name" value="nirD_assim_sml"/>
    <property type="match status" value="1"/>
</dbReference>
<dbReference type="KEGG" id="yti:FNA67_02355"/>
<dbReference type="GO" id="GO:0008942">
    <property type="term" value="F:nitrite reductase [NAD(P)H] activity"/>
    <property type="evidence" value="ECO:0007669"/>
    <property type="project" value="InterPro"/>
</dbReference>
<dbReference type="Gene3D" id="2.102.10.10">
    <property type="entry name" value="Rieske [2Fe-2S] iron-sulphur domain"/>
    <property type="match status" value="1"/>
</dbReference>
<dbReference type="PANTHER" id="PTHR21496">
    <property type="entry name" value="FERREDOXIN-RELATED"/>
    <property type="match status" value="1"/>
</dbReference>
<gene>
    <name evidence="8" type="primary">nirD</name>
    <name evidence="8" type="ORF">FNA67_02355</name>
</gene>
<evidence type="ECO:0000256" key="2">
    <source>
        <dbReference type="ARBA" id="ARBA00022723"/>
    </source>
</evidence>
<feature type="domain" description="Rieske" evidence="7">
    <location>
        <begin position="7"/>
        <end position="102"/>
    </location>
</feature>
<evidence type="ECO:0000256" key="1">
    <source>
        <dbReference type="ARBA" id="ARBA00022714"/>
    </source>
</evidence>
<evidence type="ECO:0000256" key="4">
    <source>
        <dbReference type="ARBA" id="ARBA00023004"/>
    </source>
</evidence>
<evidence type="ECO:0000259" key="7">
    <source>
        <dbReference type="PROSITE" id="PS51296"/>
    </source>
</evidence>
<sequence>MSTITWIEIGALADIPRRGARCITTPMGRVAVFRTAADEVFAIDDRCPHRGGPLSQGIVHGAQVTCPLHNWVFSLETGQAQGADEGAVRTYPMRTQDGRLFIDASTLLAATAA</sequence>
<dbReference type="AlphaFoldDB" id="A0A5B9DU40"/>
<keyword evidence="3" id="KW-0560">Oxidoreductase</keyword>
<evidence type="ECO:0000313" key="8">
    <source>
        <dbReference type="EMBL" id="QEE22666.1"/>
    </source>
</evidence>
<dbReference type="RefSeq" id="WP_147658118.1">
    <property type="nucleotide sequence ID" value="NZ_BMFM01000001.1"/>
</dbReference>
<dbReference type="GO" id="GO:0042128">
    <property type="term" value="P:nitrate assimilation"/>
    <property type="evidence" value="ECO:0007669"/>
    <property type="project" value="UniProtKB-KW"/>
</dbReference>
<dbReference type="InterPro" id="IPR017941">
    <property type="entry name" value="Rieske_2Fe-2S"/>
</dbReference>
<keyword evidence="9" id="KW-1185">Reference proteome</keyword>
<reference evidence="8 9" key="1">
    <citation type="journal article" date="2015" name="Int. J. Syst. Evol. Microbiol.">
        <title>Youhaiella tibetensis gen. nov., sp. nov., isolated from subsurface sediment.</title>
        <authorList>
            <person name="Wang Y.X."/>
            <person name="Huang F.Q."/>
            <person name="Nogi Y."/>
            <person name="Pang S.J."/>
            <person name="Wang P.K."/>
            <person name="Lv J."/>
        </authorList>
    </citation>
    <scope>NUCLEOTIDE SEQUENCE [LARGE SCALE GENOMIC DNA]</scope>
    <source>
        <strain evidence="9">fig4</strain>
    </source>
</reference>
<dbReference type="GO" id="GO:0051537">
    <property type="term" value="F:2 iron, 2 sulfur cluster binding"/>
    <property type="evidence" value="ECO:0007669"/>
    <property type="project" value="UniProtKB-KW"/>
</dbReference>
<evidence type="ECO:0000256" key="5">
    <source>
        <dbReference type="ARBA" id="ARBA00023014"/>
    </source>
</evidence>
<dbReference type="Pfam" id="PF13806">
    <property type="entry name" value="Rieske_2"/>
    <property type="match status" value="1"/>
</dbReference>